<evidence type="ECO:0000313" key="4">
    <source>
        <dbReference type="Proteomes" id="UP000472263"/>
    </source>
</evidence>
<reference evidence="3" key="2">
    <citation type="submission" date="2025-08" db="UniProtKB">
        <authorList>
            <consortium name="Ensembl"/>
        </authorList>
    </citation>
    <scope>IDENTIFICATION</scope>
</reference>
<keyword evidence="2" id="KW-0677">Repeat</keyword>
<dbReference type="Ensembl" id="ENSMMDT00005048040.1">
    <property type="protein sequence ID" value="ENSMMDP00005047103.1"/>
    <property type="gene ID" value="ENSMMDG00005021499.1"/>
</dbReference>
<evidence type="ECO:0000256" key="2">
    <source>
        <dbReference type="ARBA" id="ARBA00022737"/>
    </source>
</evidence>
<dbReference type="InterPro" id="IPR015915">
    <property type="entry name" value="Kelch-typ_b-propeller"/>
</dbReference>
<dbReference type="PANTHER" id="PTHR24412:SF398">
    <property type="entry name" value="KELCH-LIKE PROTEIN 30"/>
    <property type="match status" value="1"/>
</dbReference>
<dbReference type="Proteomes" id="UP000472263">
    <property type="component" value="Chromosome 4"/>
</dbReference>
<dbReference type="AlphaFoldDB" id="A0A668A7G0"/>
<reference evidence="3" key="3">
    <citation type="submission" date="2025-09" db="UniProtKB">
        <authorList>
            <consortium name="Ensembl"/>
        </authorList>
    </citation>
    <scope>IDENTIFICATION</scope>
</reference>
<organism evidence="3 4">
    <name type="scientific">Myripristis murdjan</name>
    <name type="common">pinecone soldierfish</name>
    <dbReference type="NCBI Taxonomy" id="586833"/>
    <lineage>
        <taxon>Eukaryota</taxon>
        <taxon>Metazoa</taxon>
        <taxon>Chordata</taxon>
        <taxon>Craniata</taxon>
        <taxon>Vertebrata</taxon>
        <taxon>Euteleostomi</taxon>
        <taxon>Actinopterygii</taxon>
        <taxon>Neopterygii</taxon>
        <taxon>Teleostei</taxon>
        <taxon>Neoteleostei</taxon>
        <taxon>Acanthomorphata</taxon>
        <taxon>Holocentriformes</taxon>
        <taxon>Holocentridae</taxon>
        <taxon>Myripristis</taxon>
    </lineage>
</organism>
<dbReference type="GeneTree" id="ENSGT00940000158597"/>
<reference evidence="3" key="1">
    <citation type="submission" date="2019-06" db="EMBL/GenBank/DDBJ databases">
        <authorList>
            <consortium name="Wellcome Sanger Institute Data Sharing"/>
        </authorList>
    </citation>
    <scope>NUCLEOTIDE SEQUENCE [LARGE SCALE GENOMIC DNA]</scope>
</reference>
<proteinExistence type="predicted"/>
<accession>A0A668A7G0</accession>
<evidence type="ECO:0000256" key="1">
    <source>
        <dbReference type="ARBA" id="ARBA00022441"/>
    </source>
</evidence>
<sequence>TTLSHVEVEHYDPYNDTWALTCPALRYVTNFTATSCNGKLYVIGSCAVKYNALTMQCYNPVIGRHDLHSMSLLPGENLYLSSPRSVSMDGIIYLVADNTKKVYSYDPEANMWQKLLHMLHENGGLVVLDGQLFVTGGHWKGMDGDYGVEVEAYNRASNSWSVECFLPRLWFYSGTCSIFLDPSQWPEGRPRHSFTRTGGCDSGWYNKLFLTSLQSSVSCSCFDKRRTF</sequence>
<keyword evidence="4" id="KW-1185">Reference proteome</keyword>
<dbReference type="Gene3D" id="2.120.10.80">
    <property type="entry name" value="Kelch-type beta propeller"/>
    <property type="match status" value="1"/>
</dbReference>
<name>A0A668A7G0_9TELE</name>
<gene>
    <name evidence="3" type="primary">KLHL30</name>
    <name evidence="3" type="synonym">klhl30</name>
</gene>
<keyword evidence="1" id="KW-0880">Kelch repeat</keyword>
<protein>
    <submittedName>
        <fullName evidence="3">Kelch like family member 30</fullName>
    </submittedName>
</protein>
<evidence type="ECO:0000313" key="3">
    <source>
        <dbReference type="Ensembl" id="ENSMMDP00005047103.1"/>
    </source>
</evidence>
<dbReference type="PANTHER" id="PTHR24412">
    <property type="entry name" value="KELCH PROTEIN"/>
    <property type="match status" value="1"/>
</dbReference>
<dbReference type="SUPFAM" id="SSF117281">
    <property type="entry name" value="Kelch motif"/>
    <property type="match status" value="1"/>
</dbReference>